<keyword evidence="4" id="KW-1185">Reference proteome</keyword>
<keyword evidence="1" id="KW-0812">Transmembrane</keyword>
<sequence>MSREVLEKVIQLMTAAFGLVAALAWNDAIQSLFTTLFGTAGDLAAKFVYALLVTVVVVFVTVRLGRIAERYAPSGEPGKDGEK</sequence>
<keyword evidence="1" id="KW-1133">Transmembrane helix</keyword>
<dbReference type="EMBL" id="JAWXXX010000001">
    <property type="protein sequence ID" value="MDX5893156.1"/>
    <property type="molecule type" value="Genomic_DNA"/>
</dbReference>
<accession>A0A023X148</accession>
<evidence type="ECO:0000313" key="3">
    <source>
        <dbReference type="EMBL" id="MDX5893156.1"/>
    </source>
</evidence>
<keyword evidence="1" id="KW-0472">Membrane</keyword>
<reference evidence="3" key="2">
    <citation type="submission" date="2023-11" db="EMBL/GenBank/DDBJ databases">
        <title>MicrobeMod: A computational toolkit for identifying prokaryotic methylation and restriction-modification with nanopore sequencing.</title>
        <authorList>
            <person name="Crits-Christoph A."/>
            <person name="Kang S.C."/>
            <person name="Lee H."/>
            <person name="Ostrov N."/>
        </authorList>
    </citation>
    <scope>NUCLEOTIDE SEQUENCE</scope>
    <source>
        <strain evidence="3">ATCC 51242</strain>
    </source>
</reference>
<dbReference type="Pfam" id="PF18898">
    <property type="entry name" value="DUF5654"/>
    <property type="match status" value="1"/>
</dbReference>
<dbReference type="AlphaFoldDB" id="A0A023X148"/>
<feature type="transmembrane region" description="Helical" evidence="1">
    <location>
        <begin position="12"/>
        <end position="37"/>
    </location>
</feature>
<evidence type="ECO:0000256" key="1">
    <source>
        <dbReference type="SAM" id="Phobius"/>
    </source>
</evidence>
<evidence type="ECO:0000313" key="2">
    <source>
        <dbReference type="EMBL" id="AHY45740.1"/>
    </source>
</evidence>
<dbReference type="OrthoDB" id="2969890at2"/>
<dbReference type="STRING" id="42256.RradSPS_0457"/>
<dbReference type="HOGENOM" id="CLU_183471_0_0_11"/>
<gene>
    <name evidence="2" type="ORF">RradSPS_0457</name>
    <name evidence="3" type="ORF">SIL72_03830</name>
</gene>
<evidence type="ECO:0000313" key="4">
    <source>
        <dbReference type="Proteomes" id="UP000025229"/>
    </source>
</evidence>
<reference evidence="2 4" key="1">
    <citation type="submission" date="2014-03" db="EMBL/GenBank/DDBJ databases">
        <title>Complete genome sequence of the Radio-Resistant Rubrobacter radiotolerans RSPS-4.</title>
        <authorList>
            <person name="Egas C.C."/>
            <person name="Barroso C.C."/>
            <person name="Froufe H.J.C."/>
            <person name="Pacheco J.J."/>
            <person name="Albuquerque L.L."/>
            <person name="da Costa M.M.S."/>
        </authorList>
    </citation>
    <scope>NUCLEOTIDE SEQUENCE [LARGE SCALE GENOMIC DNA]</scope>
    <source>
        <strain evidence="2 4">RSPS-4</strain>
    </source>
</reference>
<dbReference type="Proteomes" id="UP001281130">
    <property type="component" value="Unassembled WGS sequence"/>
</dbReference>
<dbReference type="InterPro" id="IPR043713">
    <property type="entry name" value="DUF5654"/>
</dbReference>
<dbReference type="KEGG" id="rrd:RradSPS_0457"/>
<feature type="transmembrane region" description="Helical" evidence="1">
    <location>
        <begin position="43"/>
        <end position="62"/>
    </location>
</feature>
<dbReference type="Proteomes" id="UP000025229">
    <property type="component" value="Chromosome"/>
</dbReference>
<dbReference type="PATRIC" id="fig|42256.3.peg.465"/>
<dbReference type="RefSeq" id="WP_084263632.1">
    <property type="nucleotide sequence ID" value="NZ_CP007514.1"/>
</dbReference>
<name>A0A023X148_RUBRA</name>
<protein>
    <submittedName>
        <fullName evidence="3">DUF5654 family protein</fullName>
    </submittedName>
</protein>
<proteinExistence type="predicted"/>
<organism evidence="2 4">
    <name type="scientific">Rubrobacter radiotolerans</name>
    <name type="common">Arthrobacter radiotolerans</name>
    <dbReference type="NCBI Taxonomy" id="42256"/>
    <lineage>
        <taxon>Bacteria</taxon>
        <taxon>Bacillati</taxon>
        <taxon>Actinomycetota</taxon>
        <taxon>Rubrobacteria</taxon>
        <taxon>Rubrobacterales</taxon>
        <taxon>Rubrobacteraceae</taxon>
        <taxon>Rubrobacter</taxon>
    </lineage>
</organism>
<dbReference type="EMBL" id="CP007514">
    <property type="protein sequence ID" value="AHY45740.1"/>
    <property type="molecule type" value="Genomic_DNA"/>
</dbReference>